<dbReference type="Proteomes" id="UP000824164">
    <property type="component" value="Unassembled WGS sequence"/>
</dbReference>
<dbReference type="GO" id="GO:0046872">
    <property type="term" value="F:metal ion binding"/>
    <property type="evidence" value="ECO:0007669"/>
    <property type="project" value="UniProtKB-KW"/>
</dbReference>
<evidence type="ECO:0000256" key="4">
    <source>
        <dbReference type="ARBA" id="ARBA00022695"/>
    </source>
</evidence>
<keyword evidence="8 9" id="KW-0694">RNA-binding</keyword>
<comment type="similarity">
    <text evidence="9">Belongs to the tRNA nucleotidyltransferase/poly(A) polymerase family.</text>
</comment>
<protein>
    <submittedName>
        <fullName evidence="13">CCA tRNA nucleotidyltransferase</fullName>
        <ecNumber evidence="13">2.7.7.72</ecNumber>
    </submittedName>
</protein>
<evidence type="ECO:0000313" key="14">
    <source>
        <dbReference type="Proteomes" id="UP000824164"/>
    </source>
</evidence>
<dbReference type="Pfam" id="PF12627">
    <property type="entry name" value="PolyA_pol_RNAbd"/>
    <property type="match status" value="1"/>
</dbReference>
<evidence type="ECO:0000256" key="5">
    <source>
        <dbReference type="ARBA" id="ARBA00022723"/>
    </source>
</evidence>
<dbReference type="Pfam" id="PF01743">
    <property type="entry name" value="PolyA_pol"/>
    <property type="match status" value="1"/>
</dbReference>
<organism evidence="13 14">
    <name type="scientific">Candidatus Onthocola gallistercoris</name>
    <dbReference type="NCBI Taxonomy" id="2840876"/>
    <lineage>
        <taxon>Bacteria</taxon>
        <taxon>Bacillati</taxon>
        <taxon>Bacillota</taxon>
        <taxon>Bacilli</taxon>
        <taxon>Candidatus Onthocola</taxon>
    </lineage>
</organism>
<keyword evidence="6" id="KW-0547">Nucleotide-binding</keyword>
<evidence type="ECO:0000313" key="13">
    <source>
        <dbReference type="EMBL" id="HIU02703.1"/>
    </source>
</evidence>
<reference evidence="13" key="2">
    <citation type="journal article" date="2021" name="PeerJ">
        <title>Extensive microbial diversity within the chicken gut microbiome revealed by metagenomics and culture.</title>
        <authorList>
            <person name="Gilroy R."/>
            <person name="Ravi A."/>
            <person name="Getino M."/>
            <person name="Pursley I."/>
            <person name="Horton D.L."/>
            <person name="Alikhan N.F."/>
            <person name="Baker D."/>
            <person name="Gharbi K."/>
            <person name="Hall N."/>
            <person name="Watson M."/>
            <person name="Adriaenssens E.M."/>
            <person name="Foster-Nyarko E."/>
            <person name="Jarju S."/>
            <person name="Secka A."/>
            <person name="Antonio M."/>
            <person name="Oren A."/>
            <person name="Chaudhuri R.R."/>
            <person name="La Ragione R."/>
            <person name="Hildebrand F."/>
            <person name="Pallen M.J."/>
        </authorList>
    </citation>
    <scope>NUCLEOTIDE SEQUENCE</scope>
    <source>
        <strain evidence="13">CHK187-14744</strain>
    </source>
</reference>
<dbReference type="GO" id="GO:0000166">
    <property type="term" value="F:nucleotide binding"/>
    <property type="evidence" value="ECO:0007669"/>
    <property type="project" value="UniProtKB-KW"/>
</dbReference>
<dbReference type="GO" id="GO:0004810">
    <property type="term" value="F:CCA tRNA nucleotidyltransferase activity"/>
    <property type="evidence" value="ECO:0007669"/>
    <property type="project" value="UniProtKB-EC"/>
</dbReference>
<evidence type="ECO:0000256" key="8">
    <source>
        <dbReference type="ARBA" id="ARBA00022884"/>
    </source>
</evidence>
<dbReference type="InterPro" id="IPR032828">
    <property type="entry name" value="PolyA_RNA-bd"/>
</dbReference>
<evidence type="ECO:0000259" key="12">
    <source>
        <dbReference type="Pfam" id="PF13735"/>
    </source>
</evidence>
<evidence type="ECO:0000256" key="2">
    <source>
        <dbReference type="ARBA" id="ARBA00022679"/>
    </source>
</evidence>
<dbReference type="GO" id="GO:0000049">
    <property type="term" value="F:tRNA binding"/>
    <property type="evidence" value="ECO:0007669"/>
    <property type="project" value="TreeGrafter"/>
</dbReference>
<evidence type="ECO:0000256" key="1">
    <source>
        <dbReference type="ARBA" id="ARBA00001946"/>
    </source>
</evidence>
<sequence>MAINIPEKAAWILKQLNAHGYEAYVVGGCVRDSILGRAPEDWDITTSAKPEQIKAVFSRTVDTGIAHGTVTVLVDREGFEVTTYRIDGAYEDHRHPKEVAFTADLKEDLRRRDFTINAMAYHPDTGLVDCFGGLEDLKQGIIRCVGEPIQRFEEDALRVLRGIRFSAQLGFAIGPETEAAIRAKSPDLKRISAERIQAELVKLLISPHPEYIKKACELGVTAVILPEYDRIVGVDQHTPNHIYDVEEHTLIALKNIDATPILRLTMLIHDFGKPVVKKTDGGRDIFYRHPEVSAVMARDILKRLKFDNYTLEHVYRLVKWHGLKYYPTEKSVRRALNRVGADIFEDFIRVQRADVSAKNPAVVPEKLRLLDEKEKIYRQIIERGDCFEVRTLAVGGKDLIQAGIEPGPLLGAVLERLVERVIDDPELNTKERLIALALKEKDDPSIFDEKAYFFEK</sequence>
<dbReference type="GO" id="GO:0008033">
    <property type="term" value="P:tRNA processing"/>
    <property type="evidence" value="ECO:0007669"/>
    <property type="project" value="UniProtKB-KW"/>
</dbReference>
<dbReference type="PANTHER" id="PTHR46173:SF1">
    <property type="entry name" value="CCA TRNA NUCLEOTIDYLTRANSFERASE 1, MITOCHONDRIAL"/>
    <property type="match status" value="1"/>
</dbReference>
<dbReference type="PANTHER" id="PTHR46173">
    <property type="entry name" value="CCA TRNA NUCLEOTIDYLTRANSFERASE 1, MITOCHONDRIAL"/>
    <property type="match status" value="1"/>
</dbReference>
<dbReference type="AlphaFoldDB" id="A0A9D1KWS9"/>
<dbReference type="Pfam" id="PF13735">
    <property type="entry name" value="tRNA_NucTran2_2"/>
    <property type="match status" value="1"/>
</dbReference>
<keyword evidence="7" id="KW-0460">Magnesium</keyword>
<feature type="domain" description="Poly A polymerase head" evidence="10">
    <location>
        <begin position="23"/>
        <end position="143"/>
    </location>
</feature>
<evidence type="ECO:0000259" key="10">
    <source>
        <dbReference type="Pfam" id="PF01743"/>
    </source>
</evidence>
<evidence type="ECO:0000256" key="9">
    <source>
        <dbReference type="RuleBase" id="RU003953"/>
    </source>
</evidence>
<dbReference type="Gene3D" id="3.30.460.10">
    <property type="entry name" value="Beta Polymerase, domain 2"/>
    <property type="match status" value="1"/>
</dbReference>
<evidence type="ECO:0000256" key="3">
    <source>
        <dbReference type="ARBA" id="ARBA00022694"/>
    </source>
</evidence>
<name>A0A9D1KWS9_9FIRM</name>
<dbReference type="InterPro" id="IPR050264">
    <property type="entry name" value="Bact_CCA-adding_enz_type3_sf"/>
</dbReference>
<feature type="domain" description="tRNA nucleotidyltransferase/poly(A) polymerase RNA and SrmB- binding" evidence="11">
    <location>
        <begin position="170"/>
        <end position="229"/>
    </location>
</feature>
<evidence type="ECO:0000256" key="7">
    <source>
        <dbReference type="ARBA" id="ARBA00022842"/>
    </source>
</evidence>
<reference evidence="13" key="1">
    <citation type="submission" date="2020-10" db="EMBL/GenBank/DDBJ databases">
        <authorList>
            <person name="Gilroy R."/>
        </authorList>
    </citation>
    <scope>NUCLEOTIDE SEQUENCE</scope>
    <source>
        <strain evidence="13">CHK187-14744</strain>
    </source>
</reference>
<dbReference type="InterPro" id="IPR032810">
    <property type="entry name" value="CCA-adding_enz_C"/>
</dbReference>
<dbReference type="NCBIfam" id="NF009814">
    <property type="entry name" value="PRK13299.1"/>
    <property type="match status" value="1"/>
</dbReference>
<gene>
    <name evidence="13" type="ORF">IAB63_05570</name>
</gene>
<proteinExistence type="inferred from homology"/>
<dbReference type="SUPFAM" id="SSF81301">
    <property type="entry name" value="Nucleotidyltransferase"/>
    <property type="match status" value="1"/>
</dbReference>
<evidence type="ECO:0000256" key="6">
    <source>
        <dbReference type="ARBA" id="ARBA00022741"/>
    </source>
</evidence>
<comment type="cofactor">
    <cofactor evidence="1">
        <name>Mg(2+)</name>
        <dbReference type="ChEBI" id="CHEBI:18420"/>
    </cofactor>
</comment>
<accession>A0A9D1KWS9</accession>
<dbReference type="EC" id="2.7.7.72" evidence="13"/>
<feature type="domain" description="CCA-adding enzyme C-terminal" evidence="12">
    <location>
        <begin position="294"/>
        <end position="436"/>
    </location>
</feature>
<keyword evidence="2 9" id="KW-0808">Transferase</keyword>
<keyword evidence="3" id="KW-0819">tRNA processing</keyword>
<dbReference type="InterPro" id="IPR043519">
    <property type="entry name" value="NT_sf"/>
</dbReference>
<dbReference type="EMBL" id="DVLT01000038">
    <property type="protein sequence ID" value="HIU02703.1"/>
    <property type="molecule type" value="Genomic_DNA"/>
</dbReference>
<keyword evidence="4 13" id="KW-0548">Nucleotidyltransferase</keyword>
<evidence type="ECO:0000259" key="11">
    <source>
        <dbReference type="Pfam" id="PF12627"/>
    </source>
</evidence>
<comment type="caution">
    <text evidence="13">The sequence shown here is derived from an EMBL/GenBank/DDBJ whole genome shotgun (WGS) entry which is preliminary data.</text>
</comment>
<dbReference type="InterPro" id="IPR002646">
    <property type="entry name" value="PolA_pol_head_dom"/>
</dbReference>
<keyword evidence="5" id="KW-0479">Metal-binding</keyword>
<dbReference type="Gene3D" id="1.10.3090.10">
    <property type="entry name" value="cca-adding enzyme, domain 2"/>
    <property type="match status" value="1"/>
</dbReference>
<dbReference type="SUPFAM" id="SSF81891">
    <property type="entry name" value="Poly A polymerase C-terminal region-like"/>
    <property type="match status" value="1"/>
</dbReference>
<dbReference type="Gene3D" id="1.10.246.80">
    <property type="match status" value="1"/>
</dbReference>
<dbReference type="CDD" id="cd05398">
    <property type="entry name" value="NT_ClassII-CCAase"/>
    <property type="match status" value="1"/>
</dbReference>